<gene>
    <name evidence="2" type="ORF">SLEP1_g44595</name>
</gene>
<dbReference type="EMBL" id="BPVZ01000116">
    <property type="protein sequence ID" value="GKV36466.1"/>
    <property type="molecule type" value="Genomic_DNA"/>
</dbReference>
<keyword evidence="1" id="KW-0812">Transmembrane</keyword>
<comment type="caution">
    <text evidence="2">The sequence shown here is derived from an EMBL/GenBank/DDBJ whole genome shotgun (WGS) entry which is preliminary data.</text>
</comment>
<sequence length="37" mass="4163">MTKPPLFFYPFAAVFLTTMPAFFMKKQRTGLSSFGGV</sequence>
<reference evidence="2 3" key="1">
    <citation type="journal article" date="2021" name="Commun. Biol.">
        <title>The genome of Shorea leprosula (Dipterocarpaceae) highlights the ecological relevance of drought in aseasonal tropical rainforests.</title>
        <authorList>
            <person name="Ng K.K.S."/>
            <person name="Kobayashi M.J."/>
            <person name="Fawcett J.A."/>
            <person name="Hatakeyama M."/>
            <person name="Paape T."/>
            <person name="Ng C.H."/>
            <person name="Ang C.C."/>
            <person name="Tnah L.H."/>
            <person name="Lee C.T."/>
            <person name="Nishiyama T."/>
            <person name="Sese J."/>
            <person name="O'Brien M.J."/>
            <person name="Copetti D."/>
            <person name="Mohd Noor M.I."/>
            <person name="Ong R.C."/>
            <person name="Putra M."/>
            <person name="Sireger I.Z."/>
            <person name="Indrioko S."/>
            <person name="Kosugi Y."/>
            <person name="Izuno A."/>
            <person name="Isagi Y."/>
            <person name="Lee S.L."/>
            <person name="Shimizu K.K."/>
        </authorList>
    </citation>
    <scope>NUCLEOTIDE SEQUENCE [LARGE SCALE GENOMIC DNA]</scope>
    <source>
        <strain evidence="2">214</strain>
    </source>
</reference>
<evidence type="ECO:0000313" key="2">
    <source>
        <dbReference type="EMBL" id="GKV36466.1"/>
    </source>
</evidence>
<protein>
    <submittedName>
        <fullName evidence="2">Uncharacterized protein</fullName>
    </submittedName>
</protein>
<proteinExistence type="predicted"/>
<evidence type="ECO:0000313" key="3">
    <source>
        <dbReference type="Proteomes" id="UP001054252"/>
    </source>
</evidence>
<dbReference type="AlphaFoldDB" id="A0AAV5LGR5"/>
<accession>A0AAV5LGR5</accession>
<name>A0AAV5LGR5_9ROSI</name>
<evidence type="ECO:0000256" key="1">
    <source>
        <dbReference type="SAM" id="Phobius"/>
    </source>
</evidence>
<dbReference type="Proteomes" id="UP001054252">
    <property type="component" value="Unassembled WGS sequence"/>
</dbReference>
<keyword evidence="1" id="KW-1133">Transmembrane helix</keyword>
<feature type="transmembrane region" description="Helical" evidence="1">
    <location>
        <begin position="6"/>
        <end position="24"/>
    </location>
</feature>
<keyword evidence="1" id="KW-0472">Membrane</keyword>
<keyword evidence="3" id="KW-1185">Reference proteome</keyword>
<organism evidence="2 3">
    <name type="scientific">Rubroshorea leprosula</name>
    <dbReference type="NCBI Taxonomy" id="152421"/>
    <lineage>
        <taxon>Eukaryota</taxon>
        <taxon>Viridiplantae</taxon>
        <taxon>Streptophyta</taxon>
        <taxon>Embryophyta</taxon>
        <taxon>Tracheophyta</taxon>
        <taxon>Spermatophyta</taxon>
        <taxon>Magnoliopsida</taxon>
        <taxon>eudicotyledons</taxon>
        <taxon>Gunneridae</taxon>
        <taxon>Pentapetalae</taxon>
        <taxon>rosids</taxon>
        <taxon>malvids</taxon>
        <taxon>Malvales</taxon>
        <taxon>Dipterocarpaceae</taxon>
        <taxon>Rubroshorea</taxon>
    </lineage>
</organism>